<dbReference type="InterPro" id="IPR045509">
    <property type="entry name" value="HD_assoc_2"/>
</dbReference>
<dbReference type="AlphaFoldDB" id="A0A830EVL3"/>
<dbReference type="Proteomes" id="UP000614221">
    <property type="component" value="Unassembled WGS sequence"/>
</dbReference>
<dbReference type="GO" id="GO:0006203">
    <property type="term" value="P:dGTP catabolic process"/>
    <property type="evidence" value="ECO:0007669"/>
    <property type="project" value="TreeGrafter"/>
</dbReference>
<evidence type="ECO:0000259" key="1">
    <source>
        <dbReference type="PROSITE" id="PS51831"/>
    </source>
</evidence>
<dbReference type="CDD" id="cd00077">
    <property type="entry name" value="HDc"/>
    <property type="match status" value="1"/>
</dbReference>
<dbReference type="InterPro" id="IPR006674">
    <property type="entry name" value="HD_domain"/>
</dbReference>
<evidence type="ECO:0000313" key="3">
    <source>
        <dbReference type="Proteomes" id="UP000614221"/>
    </source>
</evidence>
<gene>
    <name evidence="2" type="ORF">GCM10009067_35130</name>
</gene>
<dbReference type="EMBL" id="BMPD01000007">
    <property type="protein sequence ID" value="GGK79763.1"/>
    <property type="molecule type" value="Genomic_DNA"/>
</dbReference>
<reference evidence="2" key="2">
    <citation type="submission" date="2020-09" db="EMBL/GenBank/DDBJ databases">
        <authorList>
            <person name="Sun Q."/>
            <person name="Ohkuma M."/>
        </authorList>
    </citation>
    <scope>NUCLEOTIDE SEQUENCE</scope>
    <source>
        <strain evidence="2">JCM 19018</strain>
    </source>
</reference>
<comment type="caution">
    <text evidence="2">The sequence shown here is derived from an EMBL/GenBank/DDBJ whole genome shotgun (WGS) entry which is preliminary data.</text>
</comment>
<proteinExistence type="predicted"/>
<keyword evidence="2" id="KW-0378">Hydrolase</keyword>
<dbReference type="Gene3D" id="1.10.3210.10">
    <property type="entry name" value="Hypothetical protein af1432"/>
    <property type="match status" value="1"/>
</dbReference>
<dbReference type="FunFam" id="1.10.3210.10:FF:000037">
    <property type="entry name" value="Metal-dependent phosphohydrolase, HD superfamily"/>
    <property type="match status" value="1"/>
</dbReference>
<evidence type="ECO:0000313" key="2">
    <source>
        <dbReference type="EMBL" id="GGK79763.1"/>
    </source>
</evidence>
<sequence>MFTIKDAIHDHIDVSGVAADLLDTPIVQRLRRVRQLGTASLVYPSANHSRFEHSLGVYYLADEVAKHLDLDENHAECLRAAAILHDTGHGPFSHVTEPVFERHLGKDHDDIYNLLSNSQAREILENHGINFEYISELVGGNEKYGQLIAGDLDVDRMDYLARDAHHTGVPYGTIDHEQLIRSLTFIDSQLVIKEGNIQVAENVLTARALMDPTVYHHHTARIAELMLLRATERLIKANELAPKDLRRIDDYDLITTLRSHPETSKMATRLDNRNLFKRAVWLETDAIPESLRGFSYQEIIQFEREIAQAAGINPETVLIDIPHKMGLPESETQIEKNGEVTLLREQSQIIGALEGAVKNQRRLGIYTEESSISAVREVADDILDIKINGRYVKEREGDSNSLV</sequence>
<accession>A0A830EVL3</accession>
<reference evidence="2" key="1">
    <citation type="journal article" date="2014" name="Int. J. Syst. Evol. Microbiol.">
        <title>Complete genome sequence of Corynebacterium casei LMG S-19264T (=DSM 44701T), isolated from a smear-ripened cheese.</title>
        <authorList>
            <consortium name="US DOE Joint Genome Institute (JGI-PGF)"/>
            <person name="Walter F."/>
            <person name="Albersmeier A."/>
            <person name="Kalinowski J."/>
            <person name="Ruckert C."/>
        </authorList>
    </citation>
    <scope>NUCLEOTIDE SEQUENCE</scope>
    <source>
        <strain evidence="2">JCM 19018</strain>
    </source>
</reference>
<protein>
    <submittedName>
        <fullName evidence="2">Phosphohydrolase</fullName>
    </submittedName>
</protein>
<dbReference type="Pfam" id="PF19276">
    <property type="entry name" value="HD_assoc_2"/>
    <property type="match status" value="1"/>
</dbReference>
<dbReference type="Pfam" id="PF01966">
    <property type="entry name" value="HD"/>
    <property type="match status" value="1"/>
</dbReference>
<dbReference type="OrthoDB" id="8895at2157"/>
<dbReference type="PANTHER" id="PTHR11373:SF4">
    <property type="entry name" value="DEOXYNUCLEOSIDE TRIPHOSPHATE TRIPHOSPHOHYDROLASE SAMHD1"/>
    <property type="match status" value="1"/>
</dbReference>
<dbReference type="SMART" id="SM00471">
    <property type="entry name" value="HDc"/>
    <property type="match status" value="1"/>
</dbReference>
<feature type="domain" description="HD" evidence="1">
    <location>
        <begin position="50"/>
        <end position="160"/>
    </location>
</feature>
<dbReference type="InterPro" id="IPR003607">
    <property type="entry name" value="HD/PDEase_dom"/>
</dbReference>
<dbReference type="PANTHER" id="PTHR11373">
    <property type="entry name" value="DEOXYNUCLEOSIDE TRIPHOSPHATE TRIPHOSPHOHYDROLASE"/>
    <property type="match status" value="1"/>
</dbReference>
<name>A0A830EVL3_9EURY</name>
<dbReference type="InterPro" id="IPR050135">
    <property type="entry name" value="dGTPase-like"/>
</dbReference>
<organism evidence="2 3">
    <name type="scientific">Haloarcula sebkhae</name>
    <dbReference type="NCBI Taxonomy" id="932660"/>
    <lineage>
        <taxon>Archaea</taxon>
        <taxon>Methanobacteriati</taxon>
        <taxon>Methanobacteriota</taxon>
        <taxon>Stenosarchaea group</taxon>
        <taxon>Halobacteria</taxon>
        <taxon>Halobacteriales</taxon>
        <taxon>Haloarculaceae</taxon>
        <taxon>Haloarcula</taxon>
    </lineage>
</organism>
<dbReference type="SUPFAM" id="SSF109604">
    <property type="entry name" value="HD-domain/PDEase-like"/>
    <property type="match status" value="1"/>
</dbReference>
<dbReference type="GO" id="GO:0008832">
    <property type="term" value="F:dGTPase activity"/>
    <property type="evidence" value="ECO:0007669"/>
    <property type="project" value="TreeGrafter"/>
</dbReference>
<dbReference type="PROSITE" id="PS51831">
    <property type="entry name" value="HD"/>
    <property type="match status" value="1"/>
</dbReference>
<dbReference type="RefSeq" id="WP_004592082.1">
    <property type="nucleotide sequence ID" value="NZ_BMPD01000007.1"/>
</dbReference>